<keyword evidence="6" id="KW-1015">Disulfide bond</keyword>
<dbReference type="Pfam" id="PF22705">
    <property type="entry name" value="C2-set_3"/>
    <property type="match status" value="1"/>
</dbReference>
<comment type="similarity">
    <text evidence="9">Belongs to the SKINT family.</text>
</comment>
<dbReference type="GO" id="GO:1903037">
    <property type="term" value="P:regulation of leukocyte cell-cell adhesion"/>
    <property type="evidence" value="ECO:0007669"/>
    <property type="project" value="UniProtKB-ARBA"/>
</dbReference>
<comment type="subcellular location">
    <subcellularLocation>
        <location evidence="1">Membrane</location>
    </subcellularLocation>
</comment>
<feature type="region of interest" description="Disordered" evidence="11">
    <location>
        <begin position="401"/>
        <end position="434"/>
    </location>
</feature>
<dbReference type="FunFam" id="2.60.40.10:FF:000142">
    <property type="entry name" value="V-set domain-containing T-cell activation inhibitor 1"/>
    <property type="match status" value="1"/>
</dbReference>
<gene>
    <name evidence="14" type="ORF">PFLUV_G00170050</name>
</gene>
<keyword evidence="4 12" id="KW-1133">Transmembrane helix</keyword>
<dbReference type="PROSITE" id="PS50835">
    <property type="entry name" value="IG_LIKE"/>
    <property type="match status" value="2"/>
</dbReference>
<protein>
    <recommendedName>
        <fullName evidence="13">Ig-like domain-containing protein</fullName>
    </recommendedName>
</protein>
<evidence type="ECO:0000256" key="5">
    <source>
        <dbReference type="ARBA" id="ARBA00023136"/>
    </source>
</evidence>
<evidence type="ECO:0000256" key="11">
    <source>
        <dbReference type="SAM" id="MobiDB-lite"/>
    </source>
</evidence>
<dbReference type="Pfam" id="PF07686">
    <property type="entry name" value="V-set"/>
    <property type="match status" value="1"/>
</dbReference>
<keyword evidence="10" id="KW-0175">Coiled coil</keyword>
<keyword evidence="3" id="KW-0732">Signal</keyword>
<evidence type="ECO:0000313" key="15">
    <source>
        <dbReference type="Proteomes" id="UP000465112"/>
    </source>
</evidence>
<dbReference type="EMBL" id="VHII01000014">
    <property type="protein sequence ID" value="KAF1381016.1"/>
    <property type="molecule type" value="Genomic_DNA"/>
</dbReference>
<dbReference type="GO" id="GO:0005102">
    <property type="term" value="F:signaling receptor binding"/>
    <property type="evidence" value="ECO:0007669"/>
    <property type="project" value="TreeGrafter"/>
</dbReference>
<dbReference type="PANTHER" id="PTHR24100">
    <property type="entry name" value="BUTYROPHILIN"/>
    <property type="match status" value="1"/>
</dbReference>
<dbReference type="GO" id="GO:0042110">
    <property type="term" value="P:T cell activation"/>
    <property type="evidence" value="ECO:0007669"/>
    <property type="project" value="UniProtKB-ARBA"/>
</dbReference>
<reference evidence="14 15" key="1">
    <citation type="submission" date="2019-06" db="EMBL/GenBank/DDBJ databases">
        <title>A chromosome-scale genome assembly of the European perch, Perca fluviatilis.</title>
        <authorList>
            <person name="Roques C."/>
            <person name="Zahm M."/>
            <person name="Cabau C."/>
            <person name="Klopp C."/>
            <person name="Bouchez O."/>
            <person name="Donnadieu C."/>
            <person name="Kuhl H."/>
            <person name="Gislard M."/>
            <person name="Guendouz S."/>
            <person name="Journot L."/>
            <person name="Haffray P."/>
            <person name="Bestin A."/>
            <person name="Morvezen R."/>
            <person name="Feron R."/>
            <person name="Wen M."/>
            <person name="Jouanno E."/>
            <person name="Herpin A."/>
            <person name="Schartl M."/>
            <person name="Postlethwait J."/>
            <person name="Schaerlinger B."/>
            <person name="Chardard D."/>
            <person name="Lecocq T."/>
            <person name="Poncet C."/>
            <person name="Jaffrelo L."/>
            <person name="Lampietro C."/>
            <person name="Guiguen Y."/>
        </authorList>
    </citation>
    <scope>NUCLEOTIDE SEQUENCE [LARGE SCALE GENOMIC DNA]</scope>
    <source>
        <tissue evidence="14">Blood</tissue>
    </source>
</reference>
<evidence type="ECO:0000256" key="4">
    <source>
        <dbReference type="ARBA" id="ARBA00022989"/>
    </source>
</evidence>
<organism evidence="14 15">
    <name type="scientific">Perca fluviatilis</name>
    <name type="common">European perch</name>
    <dbReference type="NCBI Taxonomy" id="8168"/>
    <lineage>
        <taxon>Eukaryota</taxon>
        <taxon>Metazoa</taxon>
        <taxon>Chordata</taxon>
        <taxon>Craniata</taxon>
        <taxon>Vertebrata</taxon>
        <taxon>Euteleostomi</taxon>
        <taxon>Actinopterygii</taxon>
        <taxon>Neopterygii</taxon>
        <taxon>Teleostei</taxon>
        <taxon>Neoteleostei</taxon>
        <taxon>Acanthomorphata</taxon>
        <taxon>Eupercaria</taxon>
        <taxon>Perciformes</taxon>
        <taxon>Percoidei</taxon>
        <taxon>Percidae</taxon>
        <taxon>Percinae</taxon>
        <taxon>Perca</taxon>
    </lineage>
</organism>
<keyword evidence="15" id="KW-1185">Reference proteome</keyword>
<comment type="caution">
    <text evidence="14">The sequence shown here is derived from an EMBL/GenBank/DDBJ whole genome shotgun (WGS) entry which is preliminary data.</text>
</comment>
<evidence type="ECO:0000256" key="12">
    <source>
        <dbReference type="SAM" id="Phobius"/>
    </source>
</evidence>
<dbReference type="InterPro" id="IPR050504">
    <property type="entry name" value="IgSF_BTN/MOG"/>
</dbReference>
<feature type="transmembrane region" description="Helical" evidence="12">
    <location>
        <begin position="40"/>
        <end position="57"/>
    </location>
</feature>
<dbReference type="FunFam" id="2.60.40.10:FF:000088">
    <property type="entry name" value="Butyrophilin subfamily 1 member A1"/>
    <property type="match status" value="1"/>
</dbReference>
<sequence>MGSFLFIATQFDSAALLLTCWSILLKLFMFLILPANGKNCFNMLVMYYLLLMLTALLPSCFGESSVDDPAKMVLAFAGGAVLLPCNFSLPPSGDYPTVEWSKQGLHPYIIFLYRDHEVHAEKHPAYWYRTSLIAKELQNGNFSLRISNVQLSDAGTYRCKRLWGEALQDVTTVELVVVAVSEPKFSVTSAEGGGVTLQCEANCWLPEPQINFLDERGKYIRAEEPKRDEDANECFTVTRRVTLRDAAANRVTCRVHQPETNQTRETEINIPVDGGRSCFLPAAIAVRVTVLLLSAPLCGLAVCLWKRCGKSAEGQKSPVTRQSSDQSTVSGSSENQLLLYCVVADKADCVNEKLMIEDLKTKLREKEETILQLQSENKSHLSPVVCQHNQPMLLHSPADFTGSSHPESVHVPQKKTPKPGIMRQKSEPLPDPPVYRFRRRNSSPDLLNFLTSSSAVSASKMKLSSIGRSKSETRERPLPFAKLHRRHSSVFPPSNNRFKLLADLTEEP</sequence>
<evidence type="ECO:0000256" key="7">
    <source>
        <dbReference type="ARBA" id="ARBA00023180"/>
    </source>
</evidence>
<evidence type="ECO:0000256" key="10">
    <source>
        <dbReference type="SAM" id="Coils"/>
    </source>
</evidence>
<evidence type="ECO:0000259" key="13">
    <source>
        <dbReference type="PROSITE" id="PS50835"/>
    </source>
</evidence>
<dbReference type="AlphaFoldDB" id="A0A6A5EEZ7"/>
<dbReference type="InterPro" id="IPR003599">
    <property type="entry name" value="Ig_sub"/>
</dbReference>
<dbReference type="InterPro" id="IPR053896">
    <property type="entry name" value="BTN3A2-like_Ig-C"/>
</dbReference>
<evidence type="ECO:0000256" key="9">
    <source>
        <dbReference type="ARBA" id="ARBA00038221"/>
    </source>
</evidence>
<dbReference type="SMART" id="SM00409">
    <property type="entry name" value="IG"/>
    <property type="match status" value="2"/>
</dbReference>
<dbReference type="OrthoDB" id="10055806at2759"/>
<dbReference type="GO" id="GO:0001817">
    <property type="term" value="P:regulation of cytokine production"/>
    <property type="evidence" value="ECO:0007669"/>
    <property type="project" value="TreeGrafter"/>
</dbReference>
<dbReference type="InterPro" id="IPR036179">
    <property type="entry name" value="Ig-like_dom_sf"/>
</dbReference>
<feature type="domain" description="Ig-like" evidence="13">
    <location>
        <begin position="183"/>
        <end position="269"/>
    </location>
</feature>
<evidence type="ECO:0000313" key="14">
    <source>
        <dbReference type="EMBL" id="KAF1381016.1"/>
    </source>
</evidence>
<dbReference type="InterPro" id="IPR013783">
    <property type="entry name" value="Ig-like_fold"/>
</dbReference>
<evidence type="ECO:0000256" key="3">
    <source>
        <dbReference type="ARBA" id="ARBA00022729"/>
    </source>
</evidence>
<feature type="domain" description="Ig-like" evidence="13">
    <location>
        <begin position="58"/>
        <end position="159"/>
    </location>
</feature>
<keyword evidence="8" id="KW-0393">Immunoglobulin domain</keyword>
<keyword evidence="2 12" id="KW-0812">Transmembrane</keyword>
<keyword evidence="5 12" id="KW-0472">Membrane</keyword>
<evidence type="ECO:0000256" key="1">
    <source>
        <dbReference type="ARBA" id="ARBA00004370"/>
    </source>
</evidence>
<dbReference type="GO" id="GO:0009897">
    <property type="term" value="C:external side of plasma membrane"/>
    <property type="evidence" value="ECO:0007669"/>
    <property type="project" value="TreeGrafter"/>
</dbReference>
<dbReference type="InterPro" id="IPR007110">
    <property type="entry name" value="Ig-like_dom"/>
</dbReference>
<evidence type="ECO:0000256" key="8">
    <source>
        <dbReference type="ARBA" id="ARBA00023319"/>
    </source>
</evidence>
<evidence type="ECO:0000256" key="6">
    <source>
        <dbReference type="ARBA" id="ARBA00023157"/>
    </source>
</evidence>
<accession>A0A6A5EEZ7</accession>
<keyword evidence="7" id="KW-0325">Glycoprotein</keyword>
<dbReference type="InterPro" id="IPR013106">
    <property type="entry name" value="Ig_V-set"/>
</dbReference>
<dbReference type="Gene3D" id="2.60.40.10">
    <property type="entry name" value="Immunoglobulins"/>
    <property type="match status" value="2"/>
</dbReference>
<feature type="transmembrane region" description="Helical" evidence="12">
    <location>
        <begin position="14"/>
        <end position="33"/>
    </location>
</feature>
<feature type="coiled-coil region" evidence="10">
    <location>
        <begin position="349"/>
        <end position="376"/>
    </location>
</feature>
<dbReference type="GO" id="GO:0050852">
    <property type="term" value="P:T cell receptor signaling pathway"/>
    <property type="evidence" value="ECO:0007669"/>
    <property type="project" value="TreeGrafter"/>
</dbReference>
<name>A0A6A5EEZ7_PERFL</name>
<dbReference type="SUPFAM" id="SSF48726">
    <property type="entry name" value="Immunoglobulin"/>
    <property type="match status" value="2"/>
</dbReference>
<dbReference type="SMART" id="SM00406">
    <property type="entry name" value="IGv"/>
    <property type="match status" value="1"/>
</dbReference>
<dbReference type="PANTHER" id="PTHR24100:SF151">
    <property type="entry name" value="ICOS LIGAND"/>
    <property type="match status" value="1"/>
</dbReference>
<dbReference type="GO" id="GO:0050863">
    <property type="term" value="P:regulation of T cell activation"/>
    <property type="evidence" value="ECO:0007669"/>
    <property type="project" value="UniProtKB-ARBA"/>
</dbReference>
<evidence type="ECO:0000256" key="2">
    <source>
        <dbReference type="ARBA" id="ARBA00022692"/>
    </source>
</evidence>
<dbReference type="Proteomes" id="UP000465112">
    <property type="component" value="Chromosome 14"/>
</dbReference>
<proteinExistence type="inferred from homology"/>